<dbReference type="Pfam" id="PF13584">
    <property type="entry name" value="BatD"/>
    <property type="match status" value="1"/>
</dbReference>
<feature type="transmembrane region" description="Helical" evidence="1">
    <location>
        <begin position="397"/>
        <end position="426"/>
    </location>
</feature>
<keyword evidence="2" id="KW-0732">Signal</keyword>
<organism evidence="4 5">
    <name type="scientific">Tolumonas auensis (strain DSM 9187 / NBRC 110442 / TA 4)</name>
    <dbReference type="NCBI Taxonomy" id="595494"/>
    <lineage>
        <taxon>Bacteria</taxon>
        <taxon>Pseudomonadati</taxon>
        <taxon>Pseudomonadota</taxon>
        <taxon>Gammaproteobacteria</taxon>
        <taxon>Aeromonadales</taxon>
        <taxon>Aeromonadaceae</taxon>
        <taxon>Tolumonas</taxon>
    </lineage>
</organism>
<dbReference type="KEGG" id="tau:Tola_1723"/>
<proteinExistence type="predicted"/>
<evidence type="ECO:0000313" key="5">
    <source>
        <dbReference type="Proteomes" id="UP000009073"/>
    </source>
</evidence>
<feature type="domain" description="DUF7939" evidence="3">
    <location>
        <begin position="438"/>
        <end position="513"/>
    </location>
</feature>
<evidence type="ECO:0000313" key="4">
    <source>
        <dbReference type="EMBL" id="ACQ93333.1"/>
    </source>
</evidence>
<feature type="chain" id="PRO_5002939026" description="DUF7939 domain-containing protein" evidence="2">
    <location>
        <begin position="24"/>
        <end position="533"/>
    </location>
</feature>
<gene>
    <name evidence="4" type="ordered locus">Tola_1723</name>
</gene>
<dbReference type="PANTHER" id="PTHR40940:SF1">
    <property type="entry name" value="PROTEIN BATD"/>
    <property type="match status" value="1"/>
</dbReference>
<keyword evidence="1" id="KW-0812">Transmembrane</keyword>
<reference evidence="5" key="1">
    <citation type="submission" date="2009-05" db="EMBL/GenBank/DDBJ databases">
        <title>Complete sequence of Tolumonas auensis DSM 9187.</title>
        <authorList>
            <consortium name="US DOE Joint Genome Institute"/>
            <person name="Lucas S."/>
            <person name="Copeland A."/>
            <person name="Lapidus A."/>
            <person name="Glavina del Rio T."/>
            <person name="Tice H."/>
            <person name="Bruce D."/>
            <person name="Goodwin L."/>
            <person name="Pitluck S."/>
            <person name="Chertkov O."/>
            <person name="Brettin T."/>
            <person name="Detter J.C."/>
            <person name="Han C."/>
            <person name="Larimer F."/>
            <person name="Land M."/>
            <person name="Hauser L."/>
            <person name="Kyrpides N."/>
            <person name="Mikhailova N."/>
            <person name="Spring S."/>
            <person name="Beller H."/>
        </authorList>
    </citation>
    <scope>NUCLEOTIDE SEQUENCE [LARGE SCALE GENOMIC DNA]</scope>
    <source>
        <strain evidence="5">DSM 9187 / TA4</strain>
    </source>
</reference>
<accession>C4LFG6</accession>
<dbReference type="eggNOG" id="COG0457">
    <property type="taxonomic scope" value="Bacteria"/>
</dbReference>
<keyword evidence="1" id="KW-0472">Membrane</keyword>
<dbReference type="RefSeq" id="WP_015878804.1">
    <property type="nucleotide sequence ID" value="NC_012691.1"/>
</dbReference>
<protein>
    <recommendedName>
        <fullName evidence="3">DUF7939 domain-containing protein</fullName>
    </recommendedName>
</protein>
<dbReference type="InterPro" id="IPR057699">
    <property type="entry name" value="DUF7939"/>
</dbReference>
<keyword evidence="1" id="KW-1133">Transmembrane helix</keyword>
<dbReference type="HOGENOM" id="CLU_031701_1_0_6"/>
<evidence type="ECO:0000256" key="1">
    <source>
        <dbReference type="SAM" id="Phobius"/>
    </source>
</evidence>
<reference evidence="4 5" key="2">
    <citation type="journal article" date="2011" name="Stand. Genomic Sci.">
        <title>Complete genome sequence of Tolumonas auensis type strain (TA 4).</title>
        <authorList>
            <person name="Chertkov O."/>
            <person name="Copeland A."/>
            <person name="Lucas S."/>
            <person name="Lapidus A."/>
            <person name="Berry K.W."/>
            <person name="Detter J.C."/>
            <person name="Del Rio T.G."/>
            <person name="Hammon N."/>
            <person name="Dalin E."/>
            <person name="Tice H."/>
            <person name="Pitluck S."/>
            <person name="Richardson P."/>
            <person name="Bruce D."/>
            <person name="Goodwin L."/>
            <person name="Han C."/>
            <person name="Tapia R."/>
            <person name="Saunders E."/>
            <person name="Schmutz J."/>
            <person name="Brettin T."/>
            <person name="Larimer F."/>
            <person name="Land M."/>
            <person name="Hauser L."/>
            <person name="Spring S."/>
            <person name="Rohde M."/>
            <person name="Kyrpides N.C."/>
            <person name="Ivanova N."/>
            <person name="Goker M."/>
            <person name="Beller H.R."/>
            <person name="Klenk H.P."/>
            <person name="Woyke T."/>
        </authorList>
    </citation>
    <scope>NUCLEOTIDE SEQUENCE [LARGE SCALE GENOMIC DNA]</scope>
    <source>
        <strain evidence="5">DSM 9187 / TA4</strain>
    </source>
</reference>
<dbReference type="Proteomes" id="UP000009073">
    <property type="component" value="Chromosome"/>
</dbReference>
<keyword evidence="5" id="KW-1185">Reference proteome</keyword>
<dbReference type="AlphaFoldDB" id="C4LFG6"/>
<name>C4LFG6_TOLAT</name>
<dbReference type="STRING" id="595494.Tola_1723"/>
<dbReference type="OrthoDB" id="5293418at2"/>
<sequence length="533" mass="59614">MIVKLPYPVLCGLAFIWCTSSNAAQINGQVDSQTLSLGDSLTYTLTADENLTEDALDIRPLFRDFIIGNLQVTHPSATETSWIIPLQPVTAGEVTIPALKIADSESQPLIITVDDNKQGMNSNSYIQPPSETEYQAPTHLIESQISTESAYRNEVITYTVKMAKRADPQNNPPVIPSVQGATITPIEDPTEDKEIFADHYQETLTYPYIVIPETTGSLKLTGSMLASDNKQISSEHIINIKPIPAAFLGSDKEWLPSSGITIEDRWEPQTSYVKTGQPLTRIITLTGINNTTGQLPDLALPEISDVRIYNDGQKDEQQLQNGMLISRKTFRQIFIPEKNITFAVPSLHLNWWNTISDRAQVASLEERKFLASVVATKTAKVAADPVPAKKAPSNAHYWTALLLKILTAIGVVIALVTPLLAVIWYYRKRLRNRYERYQLWKILKQACTGSDALAVYQALFVWASHRWDQQFTCAEQLPFYTQLRNELEGLHIACFGESEVNWNGRKLIQALGRISVIKTVSEPAKDGFDEFSY</sequence>
<dbReference type="EMBL" id="CP001616">
    <property type="protein sequence ID" value="ACQ93333.1"/>
    <property type="molecule type" value="Genomic_DNA"/>
</dbReference>
<dbReference type="InterPro" id="IPR025738">
    <property type="entry name" value="BatD"/>
</dbReference>
<dbReference type="Pfam" id="PF25607">
    <property type="entry name" value="DUF7939"/>
    <property type="match status" value="1"/>
</dbReference>
<evidence type="ECO:0000256" key="2">
    <source>
        <dbReference type="SAM" id="SignalP"/>
    </source>
</evidence>
<evidence type="ECO:0000259" key="3">
    <source>
        <dbReference type="Pfam" id="PF25607"/>
    </source>
</evidence>
<feature type="signal peptide" evidence="2">
    <location>
        <begin position="1"/>
        <end position="23"/>
    </location>
</feature>
<dbReference type="PANTHER" id="PTHR40940">
    <property type="entry name" value="PROTEIN BATD-RELATED"/>
    <property type="match status" value="1"/>
</dbReference>